<evidence type="ECO:0000256" key="1">
    <source>
        <dbReference type="SAM" id="MobiDB-lite"/>
    </source>
</evidence>
<reference evidence="4" key="1">
    <citation type="journal article" date="2010" name="Nat. Biotechnol.">
        <title>Draft genome sequence of the oilseed species Ricinus communis.</title>
        <authorList>
            <person name="Chan A.P."/>
            <person name="Crabtree J."/>
            <person name="Zhao Q."/>
            <person name="Lorenzi H."/>
            <person name="Orvis J."/>
            <person name="Puiu D."/>
            <person name="Melake-Berhan A."/>
            <person name="Jones K.M."/>
            <person name="Redman J."/>
            <person name="Chen G."/>
            <person name="Cahoon E.B."/>
            <person name="Gedil M."/>
            <person name="Stanke M."/>
            <person name="Haas B.J."/>
            <person name="Wortman J.R."/>
            <person name="Fraser-Liggett C.M."/>
            <person name="Ravel J."/>
            <person name="Rabinowicz P.D."/>
        </authorList>
    </citation>
    <scope>NUCLEOTIDE SEQUENCE [LARGE SCALE GENOMIC DNA]</scope>
    <source>
        <strain evidence="4">cv. Hale</strain>
    </source>
</reference>
<protein>
    <submittedName>
        <fullName evidence="3">Uncharacterized protein</fullName>
    </submittedName>
</protein>
<keyword evidence="4" id="KW-1185">Reference proteome</keyword>
<gene>
    <name evidence="3" type="ORF">RCOM_1969950</name>
</gene>
<dbReference type="Proteomes" id="UP000008311">
    <property type="component" value="Unassembled WGS sequence"/>
</dbReference>
<sequence>MFSSLADPTSRTRQGQRRPNKPSLNRLKPARPVMENWRLKVCLAVALLLSMQLLVTKRFAALALLRLPSTIAHELSHWVVALVLGCRPSGLSFVPKRQPDNSWRLGSVMFYPGTFSAGFVALAPLWVMGTASYWILWLRPVSPELGTEVLA</sequence>
<dbReference type="AlphaFoldDB" id="B9TMM1"/>
<proteinExistence type="predicted"/>
<dbReference type="InParanoid" id="B9TMM1"/>
<accession>B9TMM1</accession>
<feature type="region of interest" description="Disordered" evidence="1">
    <location>
        <begin position="1"/>
        <end position="27"/>
    </location>
</feature>
<dbReference type="EMBL" id="EQ989515">
    <property type="protein sequence ID" value="EEF22894.1"/>
    <property type="molecule type" value="Genomic_DNA"/>
</dbReference>
<evidence type="ECO:0000313" key="4">
    <source>
        <dbReference type="Proteomes" id="UP000008311"/>
    </source>
</evidence>
<feature type="transmembrane region" description="Helical" evidence="2">
    <location>
        <begin position="37"/>
        <end position="55"/>
    </location>
</feature>
<keyword evidence="2" id="KW-1133">Transmembrane helix</keyword>
<feature type="non-terminal residue" evidence="3">
    <location>
        <position position="151"/>
    </location>
</feature>
<evidence type="ECO:0000256" key="2">
    <source>
        <dbReference type="SAM" id="Phobius"/>
    </source>
</evidence>
<name>B9TMM1_RICCO</name>
<feature type="transmembrane region" description="Helical" evidence="2">
    <location>
        <begin position="115"/>
        <end position="136"/>
    </location>
</feature>
<evidence type="ECO:0000313" key="3">
    <source>
        <dbReference type="EMBL" id="EEF22894.1"/>
    </source>
</evidence>
<feature type="compositionally biased region" description="Polar residues" evidence="1">
    <location>
        <begin position="1"/>
        <end position="13"/>
    </location>
</feature>
<keyword evidence="2" id="KW-0472">Membrane</keyword>
<feature type="transmembrane region" description="Helical" evidence="2">
    <location>
        <begin position="75"/>
        <end position="94"/>
    </location>
</feature>
<keyword evidence="2" id="KW-0812">Transmembrane</keyword>
<organism evidence="3 4">
    <name type="scientific">Ricinus communis</name>
    <name type="common">Castor bean</name>
    <dbReference type="NCBI Taxonomy" id="3988"/>
    <lineage>
        <taxon>Eukaryota</taxon>
        <taxon>Viridiplantae</taxon>
        <taxon>Streptophyta</taxon>
        <taxon>Embryophyta</taxon>
        <taxon>Tracheophyta</taxon>
        <taxon>Spermatophyta</taxon>
        <taxon>Magnoliopsida</taxon>
        <taxon>eudicotyledons</taxon>
        <taxon>Gunneridae</taxon>
        <taxon>Pentapetalae</taxon>
        <taxon>rosids</taxon>
        <taxon>fabids</taxon>
        <taxon>Malpighiales</taxon>
        <taxon>Euphorbiaceae</taxon>
        <taxon>Acalyphoideae</taxon>
        <taxon>Acalypheae</taxon>
        <taxon>Ricinus</taxon>
    </lineage>
</organism>